<comment type="caution">
    <text evidence="4">Lacks conserved residue(s) required for the propagation of feature annotation.</text>
</comment>
<keyword evidence="1" id="KW-0378">Hydrolase</keyword>
<dbReference type="Gene3D" id="3.40.50.180">
    <property type="entry name" value="Methylesterase CheB, C-terminal domain"/>
    <property type="match status" value="1"/>
</dbReference>
<evidence type="ECO:0000313" key="6">
    <source>
        <dbReference type="EMBL" id="GGF10703.1"/>
    </source>
</evidence>
<gene>
    <name evidence="6" type="ORF">GCM10011383_22370</name>
</gene>
<dbReference type="Pfam" id="PF01339">
    <property type="entry name" value="CheB_methylest"/>
    <property type="match status" value="1"/>
</dbReference>
<comment type="caution">
    <text evidence="6">The sequence shown here is derived from an EMBL/GenBank/DDBJ whole genome shotgun (WGS) entry which is preliminary data.</text>
</comment>
<proteinExistence type="predicted"/>
<evidence type="ECO:0000256" key="2">
    <source>
        <dbReference type="ARBA" id="ARBA00039140"/>
    </source>
</evidence>
<evidence type="ECO:0000256" key="3">
    <source>
        <dbReference type="ARBA" id="ARBA00048267"/>
    </source>
</evidence>
<evidence type="ECO:0000313" key="7">
    <source>
        <dbReference type="Proteomes" id="UP000632273"/>
    </source>
</evidence>
<sequence length="147" mass="15503">MLEPGKITVVSGAYNMIVEAGLAGTRPFWKLDLTTEVSPSFDEPSIDLLMRSAAQIAGSQVLGVVMTGLGHDGTLGTKAIRQHGGVVVAQDEASSEVFSMPKSVIQAGLANEVLALDDLAAYINERTGKRDAEGRLRTPLSAYTASR</sequence>
<dbReference type="EMBL" id="BMHT01000003">
    <property type="protein sequence ID" value="GGF10703.1"/>
    <property type="molecule type" value="Genomic_DNA"/>
</dbReference>
<comment type="catalytic activity">
    <reaction evidence="3">
        <text>[protein]-L-glutamate 5-O-methyl ester + H2O = L-glutamyl-[protein] + methanol + H(+)</text>
        <dbReference type="Rhea" id="RHEA:23236"/>
        <dbReference type="Rhea" id="RHEA-COMP:10208"/>
        <dbReference type="Rhea" id="RHEA-COMP:10311"/>
        <dbReference type="ChEBI" id="CHEBI:15377"/>
        <dbReference type="ChEBI" id="CHEBI:15378"/>
        <dbReference type="ChEBI" id="CHEBI:17790"/>
        <dbReference type="ChEBI" id="CHEBI:29973"/>
        <dbReference type="ChEBI" id="CHEBI:82795"/>
        <dbReference type="EC" id="3.1.1.61"/>
    </reaction>
</comment>
<organism evidence="6 7">
    <name type="scientific">Hymenobacter cavernae</name>
    <dbReference type="NCBI Taxonomy" id="2044852"/>
    <lineage>
        <taxon>Bacteria</taxon>
        <taxon>Pseudomonadati</taxon>
        <taxon>Bacteroidota</taxon>
        <taxon>Cytophagia</taxon>
        <taxon>Cytophagales</taxon>
        <taxon>Hymenobacteraceae</taxon>
        <taxon>Hymenobacter</taxon>
    </lineage>
</organism>
<dbReference type="CDD" id="cd16432">
    <property type="entry name" value="CheB_Rec"/>
    <property type="match status" value="1"/>
</dbReference>
<protein>
    <recommendedName>
        <fullName evidence="2">protein-glutamate methylesterase</fullName>
        <ecNumber evidence="2">3.1.1.61</ecNumber>
    </recommendedName>
</protein>
<dbReference type="InterPro" id="IPR000673">
    <property type="entry name" value="Sig_transdc_resp-reg_Me-estase"/>
</dbReference>
<name>A0ABQ1U8T0_9BACT</name>
<dbReference type="SUPFAM" id="SSF52738">
    <property type="entry name" value="Methylesterase CheB, C-terminal domain"/>
    <property type="match status" value="1"/>
</dbReference>
<feature type="domain" description="CheB-type methylesterase" evidence="5">
    <location>
        <begin position="1"/>
        <end position="130"/>
    </location>
</feature>
<accession>A0ABQ1U8T0</accession>
<dbReference type="Proteomes" id="UP000632273">
    <property type="component" value="Unassembled WGS sequence"/>
</dbReference>
<keyword evidence="7" id="KW-1185">Reference proteome</keyword>
<reference evidence="7" key="1">
    <citation type="journal article" date="2019" name="Int. J. Syst. Evol. Microbiol.">
        <title>The Global Catalogue of Microorganisms (GCM) 10K type strain sequencing project: providing services to taxonomists for standard genome sequencing and annotation.</title>
        <authorList>
            <consortium name="The Broad Institute Genomics Platform"/>
            <consortium name="The Broad Institute Genome Sequencing Center for Infectious Disease"/>
            <person name="Wu L."/>
            <person name="Ma J."/>
        </authorList>
    </citation>
    <scope>NUCLEOTIDE SEQUENCE [LARGE SCALE GENOMIC DNA]</scope>
    <source>
        <strain evidence="7">CGMCC 1.15197</strain>
    </source>
</reference>
<dbReference type="PANTHER" id="PTHR42872:SF6">
    <property type="entry name" value="PROTEIN-GLUTAMATE METHYLESTERASE_PROTEIN-GLUTAMINE GLUTAMINASE"/>
    <property type="match status" value="1"/>
</dbReference>
<evidence type="ECO:0000256" key="4">
    <source>
        <dbReference type="PROSITE-ProRule" id="PRU00050"/>
    </source>
</evidence>
<evidence type="ECO:0000256" key="1">
    <source>
        <dbReference type="ARBA" id="ARBA00022801"/>
    </source>
</evidence>
<dbReference type="PROSITE" id="PS50122">
    <property type="entry name" value="CHEB"/>
    <property type="match status" value="1"/>
</dbReference>
<dbReference type="EC" id="3.1.1.61" evidence="2"/>
<dbReference type="InterPro" id="IPR035909">
    <property type="entry name" value="CheB_C"/>
</dbReference>
<evidence type="ECO:0000259" key="5">
    <source>
        <dbReference type="PROSITE" id="PS50122"/>
    </source>
</evidence>
<dbReference type="PANTHER" id="PTHR42872">
    <property type="entry name" value="PROTEIN-GLUTAMATE METHYLESTERASE/PROTEIN-GLUTAMINE GLUTAMINASE"/>
    <property type="match status" value="1"/>
</dbReference>